<dbReference type="Gene3D" id="3.40.630.20">
    <property type="entry name" value="Peptidase C15, pyroglutamyl peptidase I-like"/>
    <property type="match status" value="1"/>
</dbReference>
<reference evidence="7 8" key="1">
    <citation type="submission" date="2019-10" db="EMBL/GenBank/DDBJ databases">
        <title>Bifidobacterium from non-human primates.</title>
        <authorList>
            <person name="Modesto M."/>
        </authorList>
    </citation>
    <scope>NUCLEOTIDE SEQUENCE [LARGE SCALE GENOMIC DNA]</scope>
    <source>
        <strain evidence="7 8">TREC</strain>
    </source>
</reference>
<dbReference type="Pfam" id="PF01470">
    <property type="entry name" value="Peptidase_C15"/>
    <property type="match status" value="1"/>
</dbReference>
<dbReference type="GO" id="GO:0016920">
    <property type="term" value="F:pyroglutamyl-peptidase activity"/>
    <property type="evidence" value="ECO:0007669"/>
    <property type="project" value="UniProtKB-EC"/>
</dbReference>
<dbReference type="GO" id="GO:0005829">
    <property type="term" value="C:cytosol"/>
    <property type="evidence" value="ECO:0007669"/>
    <property type="project" value="InterPro"/>
</dbReference>
<dbReference type="InterPro" id="IPR000816">
    <property type="entry name" value="Peptidase_C15"/>
</dbReference>
<keyword evidence="3" id="KW-0645">Protease</keyword>
<dbReference type="AlphaFoldDB" id="A0A7K3THC2"/>
<dbReference type="InterPro" id="IPR036440">
    <property type="entry name" value="Peptidase_C15-like_sf"/>
</dbReference>
<dbReference type="EC" id="3.4.19.3" evidence="6"/>
<dbReference type="EMBL" id="WHZY01000007">
    <property type="protein sequence ID" value="NEG78481.1"/>
    <property type="molecule type" value="Genomic_DNA"/>
</dbReference>
<dbReference type="InterPro" id="IPR033694">
    <property type="entry name" value="PGPEP1_Cys_AS"/>
</dbReference>
<gene>
    <name evidence="7" type="ORF">GFD22_05765</name>
</gene>
<evidence type="ECO:0000256" key="2">
    <source>
        <dbReference type="ARBA" id="ARBA00022490"/>
    </source>
</evidence>
<comment type="similarity">
    <text evidence="1">Belongs to the peptidase C15 family.</text>
</comment>
<organism evidence="7 8">
    <name type="scientific">Bifidobacterium avesanii</name>
    <dbReference type="NCBI Taxonomy" id="1798157"/>
    <lineage>
        <taxon>Bacteria</taxon>
        <taxon>Bacillati</taxon>
        <taxon>Actinomycetota</taxon>
        <taxon>Actinomycetes</taxon>
        <taxon>Bifidobacteriales</taxon>
        <taxon>Bifidobacteriaceae</taxon>
        <taxon>Bifidobacterium</taxon>
    </lineage>
</organism>
<dbReference type="InterPro" id="IPR016125">
    <property type="entry name" value="Peptidase_C15-like"/>
</dbReference>
<dbReference type="SUPFAM" id="SSF53182">
    <property type="entry name" value="Pyrrolidone carboxyl peptidase (pyroglutamate aminopeptidase)"/>
    <property type="match status" value="1"/>
</dbReference>
<dbReference type="PANTHER" id="PTHR23402">
    <property type="entry name" value="PROTEASE FAMILY C15 PYROGLUTAMYL-PEPTIDASE I-RELATED"/>
    <property type="match status" value="1"/>
</dbReference>
<evidence type="ECO:0000313" key="7">
    <source>
        <dbReference type="EMBL" id="NEG78481.1"/>
    </source>
</evidence>
<evidence type="ECO:0000256" key="6">
    <source>
        <dbReference type="PROSITE-ProRule" id="PRU10077"/>
    </source>
</evidence>
<keyword evidence="2" id="KW-0963">Cytoplasm</keyword>
<evidence type="ECO:0000256" key="3">
    <source>
        <dbReference type="ARBA" id="ARBA00022670"/>
    </source>
</evidence>
<evidence type="ECO:0000313" key="8">
    <source>
        <dbReference type="Proteomes" id="UP000469763"/>
    </source>
</evidence>
<keyword evidence="8" id="KW-1185">Reference proteome</keyword>
<accession>A0A7K3THC2</accession>
<dbReference type="PROSITE" id="PS01334">
    <property type="entry name" value="PYRASE_CYS"/>
    <property type="match status" value="1"/>
</dbReference>
<dbReference type="Proteomes" id="UP000469763">
    <property type="component" value="Unassembled WGS sequence"/>
</dbReference>
<dbReference type="OrthoDB" id="9779738at2"/>
<dbReference type="GO" id="GO:0006508">
    <property type="term" value="P:proteolysis"/>
    <property type="evidence" value="ECO:0007669"/>
    <property type="project" value="UniProtKB-KW"/>
</dbReference>
<dbReference type="RefSeq" id="WP_152350264.1">
    <property type="nucleotide sequence ID" value="NZ_WBSN01000006.1"/>
</dbReference>
<keyword evidence="5" id="KW-0788">Thiol protease</keyword>
<protein>
    <recommendedName>
        <fullName evidence="6">Pyroglutamyl-peptidase I</fullName>
        <ecNumber evidence="6">3.4.19.3</ecNumber>
    </recommendedName>
</protein>
<proteinExistence type="inferred from homology"/>
<feature type="active site" evidence="6">
    <location>
        <position position="157"/>
    </location>
</feature>
<name>A0A7K3THC2_9BIFI</name>
<evidence type="ECO:0000256" key="5">
    <source>
        <dbReference type="ARBA" id="ARBA00022807"/>
    </source>
</evidence>
<dbReference type="CDD" id="cd00501">
    <property type="entry name" value="Peptidase_C15"/>
    <property type="match status" value="1"/>
</dbReference>
<comment type="catalytic activity">
    <reaction evidence="6">
        <text>Release of an N-terminal pyroglutamyl group from a polypeptide, the second amino acid generally not being Pro.</text>
        <dbReference type="EC" id="3.4.19.3"/>
    </reaction>
</comment>
<dbReference type="PANTHER" id="PTHR23402:SF1">
    <property type="entry name" value="PYROGLUTAMYL-PEPTIDASE I"/>
    <property type="match status" value="1"/>
</dbReference>
<dbReference type="PIRSF" id="PIRSF015592">
    <property type="entry name" value="Prld-crbxl_pptds"/>
    <property type="match status" value="1"/>
</dbReference>
<evidence type="ECO:0000256" key="1">
    <source>
        <dbReference type="ARBA" id="ARBA00006641"/>
    </source>
</evidence>
<comment type="caution">
    <text evidence="7">The sequence shown here is derived from an EMBL/GenBank/DDBJ whole genome shotgun (WGS) entry which is preliminary data.</text>
</comment>
<keyword evidence="4" id="KW-0378">Hydrolase</keyword>
<sequence>MERFNVVVCGFDHYDGVEVNPAYEVPRALAERGLGGPVDADDPLRDADVTVNAVSMPVSFTKSWPALHEAIEATRPRIVVAMGLKRAARGIALERCATNRVSDDRPDVDNMTPQHDVINPSGPAAYWTRLPLRSILADYTTAGIPATLSSDAGTYVCNSLFYQLLDWAASQERVVAGFVSLPQVNESGDRSKPGLPLDQQVKAGQMAIREAVRYWRQPSNAEILLA</sequence>
<evidence type="ECO:0000256" key="4">
    <source>
        <dbReference type="ARBA" id="ARBA00022801"/>
    </source>
</evidence>